<sequence>MRSGRIILLNGASSSGKSSIGRELLPLLEDPWFFVPVDEFSGMRSTVHTRDLDQTEIGEMLRRTRLGYHRAVAALASVGNDVIMDYPLSETWRLDDLLEVLDGYDVTLVEVWCAPEELERREAARGDRPAGLARSQTLVYSHGAYDIRVDTTTATPAACAKEIAEAIPAVETPKALDRLRKRPQAETSPTSVE</sequence>
<proteinExistence type="predicted"/>
<dbReference type="RefSeq" id="WP_179659966.1">
    <property type="nucleotide sequence ID" value="NZ_JACBZR010000001.1"/>
</dbReference>
<evidence type="ECO:0000256" key="2">
    <source>
        <dbReference type="PIRSR" id="PIRSR007531-2"/>
    </source>
</evidence>
<dbReference type="Proteomes" id="UP000564496">
    <property type="component" value="Unassembled WGS sequence"/>
</dbReference>
<dbReference type="EC" id="2.7.1.-" evidence="4"/>
<comment type="caution">
    <text evidence="4">The sequence shown here is derived from an EMBL/GenBank/DDBJ whole genome shotgun (WGS) entry which is preliminary data.</text>
</comment>
<feature type="binding site" evidence="2">
    <location>
        <begin position="11"/>
        <end position="18"/>
    </location>
    <ligand>
        <name>ATP</name>
        <dbReference type="ChEBI" id="CHEBI:30616"/>
    </ligand>
</feature>
<dbReference type="GO" id="GO:0005524">
    <property type="term" value="F:ATP binding"/>
    <property type="evidence" value="ECO:0007669"/>
    <property type="project" value="InterPro"/>
</dbReference>
<gene>
    <name evidence="4" type="ORF">BJ988_004338</name>
</gene>
<dbReference type="Gene3D" id="3.40.50.300">
    <property type="entry name" value="P-loop containing nucleotide triphosphate hydrolases"/>
    <property type="match status" value="1"/>
</dbReference>
<evidence type="ECO:0000313" key="4">
    <source>
        <dbReference type="EMBL" id="NYI79690.1"/>
    </source>
</evidence>
<dbReference type="Pfam" id="PF07931">
    <property type="entry name" value="CPT"/>
    <property type="match status" value="1"/>
</dbReference>
<keyword evidence="4" id="KW-0808">Transferase</keyword>
<dbReference type="AlphaFoldDB" id="A0A7Z0DQ04"/>
<feature type="region of interest" description="Disordered" evidence="3">
    <location>
        <begin position="174"/>
        <end position="193"/>
    </location>
</feature>
<reference evidence="4 5" key="1">
    <citation type="submission" date="2020-07" db="EMBL/GenBank/DDBJ databases">
        <title>Sequencing the genomes of 1000 actinobacteria strains.</title>
        <authorList>
            <person name="Klenk H.-P."/>
        </authorList>
    </citation>
    <scope>NUCLEOTIDE SEQUENCE [LARGE SCALE GENOMIC DNA]</scope>
    <source>
        <strain evidence="4 5">DSM 26487</strain>
    </source>
</reference>
<dbReference type="GO" id="GO:0016740">
    <property type="term" value="F:transferase activity"/>
    <property type="evidence" value="ECO:0007669"/>
    <property type="project" value="UniProtKB-KW"/>
</dbReference>
<evidence type="ECO:0000313" key="5">
    <source>
        <dbReference type="Proteomes" id="UP000564496"/>
    </source>
</evidence>
<organism evidence="4 5">
    <name type="scientific">Nocardioides panzhihuensis</name>
    <dbReference type="NCBI Taxonomy" id="860243"/>
    <lineage>
        <taxon>Bacteria</taxon>
        <taxon>Bacillati</taxon>
        <taxon>Actinomycetota</taxon>
        <taxon>Actinomycetes</taxon>
        <taxon>Propionibacteriales</taxon>
        <taxon>Nocardioidaceae</taxon>
        <taxon>Nocardioides</taxon>
    </lineage>
</organism>
<dbReference type="SUPFAM" id="SSF52540">
    <property type="entry name" value="P-loop containing nucleoside triphosphate hydrolases"/>
    <property type="match status" value="1"/>
</dbReference>
<accession>A0A7Z0DQ04</accession>
<protein>
    <submittedName>
        <fullName evidence="4">Chloramphenicol 3-O phosphotransferase</fullName>
        <ecNumber evidence="4">2.7.1.-</ecNumber>
    </submittedName>
</protein>
<keyword evidence="5" id="KW-1185">Reference proteome</keyword>
<dbReference type="EMBL" id="JACBZR010000001">
    <property type="protein sequence ID" value="NYI79690.1"/>
    <property type="molecule type" value="Genomic_DNA"/>
</dbReference>
<dbReference type="InterPro" id="IPR012853">
    <property type="entry name" value="CPT"/>
</dbReference>
<dbReference type="InterPro" id="IPR027417">
    <property type="entry name" value="P-loop_NTPase"/>
</dbReference>
<evidence type="ECO:0000256" key="1">
    <source>
        <dbReference type="PIRSR" id="PIRSR007531-1"/>
    </source>
</evidence>
<dbReference type="PIRSF" id="PIRSF007531">
    <property type="entry name" value="CPT"/>
    <property type="match status" value="1"/>
</dbReference>
<evidence type="ECO:0000256" key="3">
    <source>
        <dbReference type="SAM" id="MobiDB-lite"/>
    </source>
</evidence>
<name>A0A7Z0DQ04_9ACTN</name>
<feature type="active site" evidence="1">
    <location>
        <position position="38"/>
    </location>
</feature>